<dbReference type="Gene3D" id="3.40.50.150">
    <property type="entry name" value="Vaccinia Virus protein VP39"/>
    <property type="match status" value="1"/>
</dbReference>
<dbReference type="EMBL" id="AXNT01000070">
    <property type="protein sequence ID" value="KGM02008.1"/>
    <property type="molecule type" value="Genomic_DNA"/>
</dbReference>
<feature type="region of interest" description="Disordered" evidence="2">
    <location>
        <begin position="1"/>
        <end position="29"/>
    </location>
</feature>
<dbReference type="Pfam" id="PF13649">
    <property type="entry name" value="Methyltransf_25"/>
    <property type="match status" value="1"/>
</dbReference>
<feature type="compositionally biased region" description="Low complexity" evidence="2">
    <location>
        <begin position="15"/>
        <end position="24"/>
    </location>
</feature>
<dbReference type="PANTHER" id="PTHR43861">
    <property type="entry name" value="TRANS-ACONITATE 2-METHYLTRANSFERASE-RELATED"/>
    <property type="match status" value="1"/>
</dbReference>
<evidence type="ECO:0000256" key="2">
    <source>
        <dbReference type="SAM" id="MobiDB-lite"/>
    </source>
</evidence>
<evidence type="ECO:0000313" key="4">
    <source>
        <dbReference type="EMBL" id="KGM02008.1"/>
    </source>
</evidence>
<keyword evidence="1 4" id="KW-0808">Transferase</keyword>
<gene>
    <name evidence="4" type="ORF">Q760_15905</name>
</gene>
<feature type="domain" description="Methyltransferase" evidence="3">
    <location>
        <begin position="71"/>
        <end position="166"/>
    </location>
</feature>
<protein>
    <submittedName>
        <fullName evidence="4">Type 12 methyltransferase</fullName>
    </submittedName>
</protein>
<dbReference type="CDD" id="cd02440">
    <property type="entry name" value="AdoMet_MTases"/>
    <property type="match status" value="1"/>
</dbReference>
<organism evidence="4 5">
    <name type="scientific">Cellulomonas cellasea DSM 20118</name>
    <dbReference type="NCBI Taxonomy" id="1408250"/>
    <lineage>
        <taxon>Bacteria</taxon>
        <taxon>Bacillati</taxon>
        <taxon>Actinomycetota</taxon>
        <taxon>Actinomycetes</taxon>
        <taxon>Micrococcales</taxon>
        <taxon>Cellulomonadaceae</taxon>
        <taxon>Cellulomonas</taxon>
    </lineage>
</organism>
<dbReference type="GO" id="GO:0008168">
    <property type="term" value="F:methyltransferase activity"/>
    <property type="evidence" value="ECO:0007669"/>
    <property type="project" value="UniProtKB-KW"/>
</dbReference>
<dbReference type="InterPro" id="IPR041698">
    <property type="entry name" value="Methyltransf_25"/>
</dbReference>
<evidence type="ECO:0000256" key="1">
    <source>
        <dbReference type="ARBA" id="ARBA00022679"/>
    </source>
</evidence>
<dbReference type="RefSeq" id="WP_084142706.1">
    <property type="nucleotide sequence ID" value="NZ_AXNT01000070.1"/>
</dbReference>
<proteinExistence type="predicted"/>
<keyword evidence="5" id="KW-1185">Reference proteome</keyword>
<dbReference type="Proteomes" id="UP000029833">
    <property type="component" value="Unassembled WGS sequence"/>
</dbReference>
<keyword evidence="4" id="KW-0489">Methyltransferase</keyword>
<dbReference type="STRING" id="1408250.Q760_15905"/>
<dbReference type="SUPFAM" id="SSF53335">
    <property type="entry name" value="S-adenosyl-L-methionine-dependent methyltransferases"/>
    <property type="match status" value="1"/>
</dbReference>
<feature type="compositionally biased region" description="Basic and acidic residues" evidence="2">
    <location>
        <begin position="1"/>
        <end position="11"/>
    </location>
</feature>
<evidence type="ECO:0000313" key="5">
    <source>
        <dbReference type="Proteomes" id="UP000029833"/>
    </source>
</evidence>
<dbReference type="OrthoDB" id="9786503at2"/>
<sequence>MSTAADHDPAHAHQHAQPEQNAHAHGGGEDVPVFDAAFWEDRYRSTTRVWSGRPNAHLVTDAADLAPGRALDVGCGEGADALWLAERGWQVLGVDLSPTALARAAEHAAERGPEVAGRLVWQEADLTAWAPPAGAFDLVTAHFVHLPAGTREGVLAALAAAVAPGGTLLYVGHDVSDLQTTIGRPNVPHMFWAAEDVAAALDPAEWAVEVAEARPREATDAEGRTVRIHDAVTRARRR</sequence>
<accession>A0A0A0B726</accession>
<reference evidence="4 5" key="1">
    <citation type="submission" date="2013-10" db="EMBL/GenBank/DDBJ databases">
        <authorList>
            <person name="Wang G."/>
            <person name="Zhuang W."/>
        </authorList>
    </citation>
    <scope>NUCLEOTIDE SEQUENCE [LARGE SCALE GENOMIC DNA]</scope>
    <source>
        <strain evidence="4 5">DSM 20118</strain>
    </source>
</reference>
<comment type="caution">
    <text evidence="4">The sequence shown here is derived from an EMBL/GenBank/DDBJ whole genome shotgun (WGS) entry which is preliminary data.</text>
</comment>
<evidence type="ECO:0000259" key="3">
    <source>
        <dbReference type="Pfam" id="PF13649"/>
    </source>
</evidence>
<dbReference type="GO" id="GO:0032259">
    <property type="term" value="P:methylation"/>
    <property type="evidence" value="ECO:0007669"/>
    <property type="project" value="UniProtKB-KW"/>
</dbReference>
<dbReference type="InterPro" id="IPR029063">
    <property type="entry name" value="SAM-dependent_MTases_sf"/>
</dbReference>
<dbReference type="PANTHER" id="PTHR43861:SF3">
    <property type="entry name" value="PUTATIVE (AFU_ORTHOLOGUE AFUA_2G14390)-RELATED"/>
    <property type="match status" value="1"/>
</dbReference>
<name>A0A0A0B726_9CELL</name>
<dbReference type="AlphaFoldDB" id="A0A0A0B726"/>